<evidence type="ECO:0000313" key="1">
    <source>
        <dbReference type="EMBL" id="MBM7549301.1"/>
    </source>
</evidence>
<sequence length="218" mass="25075">MKTIRVTGIGSVSVKPDTTSLRITFGGIYKDYEETVRQSAEKTKILREAIEKSGLPGEALKTKDFSIESEYESYRDYNNDYKKRFLGYKFYHRTQIQFPKDNKMLGRILYELFLCSVKVEFSIDYTVKDKDAVKKEVIKRAVENSREKAGIMAIAAGVSLGEVQSIDYSWGEIDIRTSPVDKLEVRKSYALEPSYDIDIEPDDIDLTDTVTMVWEIKQ</sequence>
<keyword evidence="2" id="KW-1185">Reference proteome</keyword>
<dbReference type="EMBL" id="JAFBDH010000001">
    <property type="protein sequence ID" value="MBM7549301.1"/>
    <property type="molecule type" value="Genomic_DNA"/>
</dbReference>
<gene>
    <name evidence="1" type="ORF">JOD41_000016</name>
</gene>
<dbReference type="Gene3D" id="3.30.110.170">
    <property type="entry name" value="Protein of unknown function (DUF541), domain 1"/>
    <property type="match status" value="1"/>
</dbReference>
<reference evidence="1 2" key="1">
    <citation type="submission" date="2021-01" db="EMBL/GenBank/DDBJ databases">
        <title>Genomic Encyclopedia of Type Strains, Phase IV (KMG-IV): sequencing the most valuable type-strain genomes for metagenomic binning, comparative biology and taxonomic classification.</title>
        <authorList>
            <person name="Goeker M."/>
        </authorList>
    </citation>
    <scope>NUCLEOTIDE SEQUENCE [LARGE SCALE GENOMIC DNA]</scope>
    <source>
        <strain evidence="1 2">DSM 21461</strain>
    </source>
</reference>
<organism evidence="1 2">
    <name type="scientific">Peptoniphilus gorbachii</name>
    <dbReference type="NCBI Taxonomy" id="411567"/>
    <lineage>
        <taxon>Bacteria</taxon>
        <taxon>Bacillati</taxon>
        <taxon>Bacillota</taxon>
        <taxon>Tissierellia</taxon>
        <taxon>Tissierellales</taxon>
        <taxon>Peptoniphilaceae</taxon>
        <taxon>Peptoniphilus</taxon>
    </lineage>
</organism>
<dbReference type="InterPro" id="IPR007497">
    <property type="entry name" value="SIMPL/DUF541"/>
</dbReference>
<dbReference type="PANTHER" id="PTHR34387:SF2">
    <property type="entry name" value="SLR1258 PROTEIN"/>
    <property type="match status" value="1"/>
</dbReference>
<protein>
    <submittedName>
        <fullName evidence="1">Uncharacterized protein YggE</fullName>
    </submittedName>
</protein>
<evidence type="ECO:0000313" key="2">
    <source>
        <dbReference type="Proteomes" id="UP000720595"/>
    </source>
</evidence>
<accession>A0ABS2MH15</accession>
<name>A0ABS2MH15_9FIRM</name>
<proteinExistence type="predicted"/>
<dbReference type="Gene3D" id="3.30.70.2970">
    <property type="entry name" value="Protein of unknown function (DUF541), domain 2"/>
    <property type="match status" value="1"/>
</dbReference>
<comment type="caution">
    <text evidence="1">The sequence shown here is derived from an EMBL/GenBank/DDBJ whole genome shotgun (WGS) entry which is preliminary data.</text>
</comment>
<dbReference type="Pfam" id="PF04402">
    <property type="entry name" value="SIMPL"/>
    <property type="match status" value="1"/>
</dbReference>
<dbReference type="InterPro" id="IPR052022">
    <property type="entry name" value="26kDa_periplasmic_antigen"/>
</dbReference>
<dbReference type="Proteomes" id="UP000720595">
    <property type="component" value="Unassembled WGS sequence"/>
</dbReference>
<dbReference type="RefSeq" id="WP_239540821.1">
    <property type="nucleotide sequence ID" value="NZ_JAFBDH010000001.1"/>
</dbReference>
<dbReference type="PANTHER" id="PTHR34387">
    <property type="entry name" value="SLR1258 PROTEIN"/>
    <property type="match status" value="1"/>
</dbReference>